<name>A0A5B7F463_PORTR</name>
<keyword evidence="2" id="KW-1185">Reference proteome</keyword>
<dbReference type="EMBL" id="VSRR010004556">
    <property type="protein sequence ID" value="MPC40039.1"/>
    <property type="molecule type" value="Genomic_DNA"/>
</dbReference>
<organism evidence="1 2">
    <name type="scientific">Portunus trituberculatus</name>
    <name type="common">Swimming crab</name>
    <name type="synonym">Neptunus trituberculatus</name>
    <dbReference type="NCBI Taxonomy" id="210409"/>
    <lineage>
        <taxon>Eukaryota</taxon>
        <taxon>Metazoa</taxon>
        <taxon>Ecdysozoa</taxon>
        <taxon>Arthropoda</taxon>
        <taxon>Crustacea</taxon>
        <taxon>Multicrustacea</taxon>
        <taxon>Malacostraca</taxon>
        <taxon>Eumalacostraca</taxon>
        <taxon>Eucarida</taxon>
        <taxon>Decapoda</taxon>
        <taxon>Pleocyemata</taxon>
        <taxon>Brachyura</taxon>
        <taxon>Eubrachyura</taxon>
        <taxon>Portunoidea</taxon>
        <taxon>Portunidae</taxon>
        <taxon>Portuninae</taxon>
        <taxon>Portunus</taxon>
    </lineage>
</organism>
<comment type="caution">
    <text evidence="1">The sequence shown here is derived from an EMBL/GenBank/DDBJ whole genome shotgun (WGS) entry which is preliminary data.</text>
</comment>
<evidence type="ECO:0000313" key="1">
    <source>
        <dbReference type="EMBL" id="MPC40039.1"/>
    </source>
</evidence>
<dbReference type="Proteomes" id="UP000324222">
    <property type="component" value="Unassembled WGS sequence"/>
</dbReference>
<sequence length="41" mass="5098">MLFWCIPAFYATKLRICLRKRNMSRKCYFGVFLRFMQQNSE</sequence>
<protein>
    <submittedName>
        <fullName evidence="1">Uncharacterized protein</fullName>
    </submittedName>
</protein>
<evidence type="ECO:0000313" key="2">
    <source>
        <dbReference type="Proteomes" id="UP000324222"/>
    </source>
</evidence>
<gene>
    <name evidence="1" type="ORF">E2C01_033593</name>
</gene>
<proteinExistence type="predicted"/>
<dbReference type="AlphaFoldDB" id="A0A5B7F463"/>
<reference evidence="1 2" key="1">
    <citation type="submission" date="2019-05" db="EMBL/GenBank/DDBJ databases">
        <title>Another draft genome of Portunus trituberculatus and its Hox gene families provides insights of decapod evolution.</title>
        <authorList>
            <person name="Jeong J.-H."/>
            <person name="Song I."/>
            <person name="Kim S."/>
            <person name="Choi T."/>
            <person name="Kim D."/>
            <person name="Ryu S."/>
            <person name="Kim W."/>
        </authorList>
    </citation>
    <scope>NUCLEOTIDE SEQUENCE [LARGE SCALE GENOMIC DNA]</scope>
    <source>
        <tissue evidence="1">Muscle</tissue>
    </source>
</reference>
<accession>A0A5B7F463</accession>